<dbReference type="Gene3D" id="3.30.710.10">
    <property type="entry name" value="Potassium Channel Kv1.1, Chain A"/>
    <property type="match status" value="1"/>
</dbReference>
<dbReference type="Pfam" id="PF07707">
    <property type="entry name" value="BACK"/>
    <property type="match status" value="1"/>
</dbReference>
<dbReference type="VEuPathDB" id="VectorBase:BGLB020111"/>
<dbReference type="GO" id="GO:0005829">
    <property type="term" value="C:cytosol"/>
    <property type="evidence" value="ECO:0007669"/>
    <property type="project" value="TreeGrafter"/>
</dbReference>
<dbReference type="PROSITE" id="PS50097">
    <property type="entry name" value="BTB"/>
    <property type="match status" value="1"/>
</dbReference>
<dbReference type="SUPFAM" id="SSF54695">
    <property type="entry name" value="POZ domain"/>
    <property type="match status" value="1"/>
</dbReference>
<dbReference type="GO" id="GO:0022008">
    <property type="term" value="P:neurogenesis"/>
    <property type="evidence" value="ECO:0007669"/>
    <property type="project" value="TreeGrafter"/>
</dbReference>
<feature type="domain" description="BTB" evidence="1">
    <location>
        <begin position="27"/>
        <end position="100"/>
    </location>
</feature>
<dbReference type="PANTHER" id="PTHR45774:SF3">
    <property type="entry name" value="BTB (POZ) DOMAIN-CONTAINING 2B-RELATED"/>
    <property type="match status" value="1"/>
</dbReference>
<dbReference type="AlphaFoldDB" id="A0A2C9KIQ8"/>
<reference evidence="2" key="1">
    <citation type="submission" date="2020-05" db="UniProtKB">
        <authorList>
            <consortium name="EnsemblMetazoa"/>
        </authorList>
    </citation>
    <scope>IDENTIFICATION</scope>
    <source>
        <strain evidence="2">BB02</strain>
    </source>
</reference>
<organism evidence="2 3">
    <name type="scientific">Biomphalaria glabrata</name>
    <name type="common">Bloodfluke planorb</name>
    <name type="synonym">Freshwater snail</name>
    <dbReference type="NCBI Taxonomy" id="6526"/>
    <lineage>
        <taxon>Eukaryota</taxon>
        <taxon>Metazoa</taxon>
        <taxon>Spiralia</taxon>
        <taxon>Lophotrochozoa</taxon>
        <taxon>Mollusca</taxon>
        <taxon>Gastropoda</taxon>
        <taxon>Heterobranchia</taxon>
        <taxon>Euthyneura</taxon>
        <taxon>Panpulmonata</taxon>
        <taxon>Hygrophila</taxon>
        <taxon>Lymnaeoidea</taxon>
        <taxon>Planorbidae</taxon>
        <taxon>Biomphalaria</taxon>
    </lineage>
</organism>
<dbReference type="Pfam" id="PF00651">
    <property type="entry name" value="BTB"/>
    <property type="match status" value="1"/>
</dbReference>
<proteinExistence type="predicted"/>
<dbReference type="InterPro" id="IPR000210">
    <property type="entry name" value="BTB/POZ_dom"/>
</dbReference>
<evidence type="ECO:0000313" key="3">
    <source>
        <dbReference type="Proteomes" id="UP000076420"/>
    </source>
</evidence>
<protein>
    <recommendedName>
        <fullName evidence="1">BTB domain-containing protein</fullName>
    </recommendedName>
</protein>
<accession>A0A2C9KIQ8</accession>
<evidence type="ECO:0000313" key="2">
    <source>
        <dbReference type="EnsemblMetazoa" id="BGLB020111-PA"/>
    </source>
</evidence>
<dbReference type="VEuPathDB" id="VectorBase:BGLAX_051567"/>
<dbReference type="InterPro" id="IPR011705">
    <property type="entry name" value="BACK"/>
</dbReference>
<dbReference type="Proteomes" id="UP000076420">
    <property type="component" value="Unassembled WGS sequence"/>
</dbReference>
<dbReference type="KEGG" id="bgt:106075471"/>
<sequence length="232" mass="26336">MELKEDWQNCDDVLKGNQLMLEHQYACDIHFLLGEAMVRQGAHKFVLISRSPVFDAMLKMTMRLQGSEEEEVDIPVPDIDHGTFLLFLRYLYYGFCDLTPDNVINLLYCAKKYACTGLVKKCLHYAEDLVDPKNACALLEQAHFFDEKEFGAKILSVVLRKSEEVLVLDDVTELCETCLGKIVESDKLMAKEETVFAACKKWAEAECGRRGLAVTDANCRIMLGSTLYKVNV</sequence>
<dbReference type="Gene3D" id="1.25.40.420">
    <property type="match status" value="1"/>
</dbReference>
<gene>
    <name evidence="2" type="primary">106075471</name>
</gene>
<evidence type="ECO:0000259" key="1">
    <source>
        <dbReference type="PROSITE" id="PS50097"/>
    </source>
</evidence>
<dbReference type="PANTHER" id="PTHR45774">
    <property type="entry name" value="BTB/POZ DOMAIN-CONTAINING"/>
    <property type="match status" value="1"/>
</dbReference>
<name>A0A2C9KIQ8_BIOGL</name>
<dbReference type="EnsemblMetazoa" id="BGLB020111-RA">
    <property type="protein sequence ID" value="BGLB020111-PA"/>
    <property type="gene ID" value="BGLB020111"/>
</dbReference>
<dbReference type="SMART" id="SM00225">
    <property type="entry name" value="BTB"/>
    <property type="match status" value="1"/>
</dbReference>
<dbReference type="InterPro" id="IPR011333">
    <property type="entry name" value="SKP1/BTB/POZ_sf"/>
</dbReference>